<dbReference type="SMART" id="SM00949">
    <property type="entry name" value="PAZ"/>
    <property type="match status" value="1"/>
</dbReference>
<name>A0AAW1PTL7_9CHLO</name>
<dbReference type="Gene3D" id="3.30.420.10">
    <property type="entry name" value="Ribonuclease H-like superfamily/Ribonuclease H"/>
    <property type="match status" value="1"/>
</dbReference>
<feature type="compositionally biased region" description="Gly residues" evidence="3">
    <location>
        <begin position="42"/>
        <end position="68"/>
    </location>
</feature>
<evidence type="ECO:0000256" key="1">
    <source>
        <dbReference type="ARBA" id="ARBA00008201"/>
    </source>
</evidence>
<comment type="caution">
    <text evidence="6">The sequence shown here is derived from an EMBL/GenBank/DDBJ whole genome shotgun (WGS) entry which is preliminary data.</text>
</comment>
<dbReference type="InterPro" id="IPR036397">
    <property type="entry name" value="RNaseH_sf"/>
</dbReference>
<feature type="domain" description="Piwi" evidence="5">
    <location>
        <begin position="688"/>
        <end position="999"/>
    </location>
</feature>
<reference evidence="6 7" key="1">
    <citation type="journal article" date="2024" name="Nat. Commun.">
        <title>Phylogenomics reveals the evolutionary origins of lichenization in chlorophyte algae.</title>
        <authorList>
            <person name="Puginier C."/>
            <person name="Libourel C."/>
            <person name="Otte J."/>
            <person name="Skaloud P."/>
            <person name="Haon M."/>
            <person name="Grisel S."/>
            <person name="Petersen M."/>
            <person name="Berrin J.G."/>
            <person name="Delaux P.M."/>
            <person name="Dal Grande F."/>
            <person name="Keller J."/>
        </authorList>
    </citation>
    <scope>NUCLEOTIDE SEQUENCE [LARGE SCALE GENOMIC DNA]</scope>
    <source>
        <strain evidence="6 7">SAG 2036</strain>
    </source>
</reference>
<feature type="compositionally biased region" description="Gly residues" evidence="3">
    <location>
        <begin position="82"/>
        <end position="101"/>
    </location>
</feature>
<organism evidence="6 7">
    <name type="scientific">Symbiochloris irregularis</name>
    <dbReference type="NCBI Taxonomy" id="706552"/>
    <lineage>
        <taxon>Eukaryota</taxon>
        <taxon>Viridiplantae</taxon>
        <taxon>Chlorophyta</taxon>
        <taxon>core chlorophytes</taxon>
        <taxon>Trebouxiophyceae</taxon>
        <taxon>Trebouxiales</taxon>
        <taxon>Trebouxiaceae</taxon>
        <taxon>Symbiochloris</taxon>
    </lineage>
</organism>
<protein>
    <submittedName>
        <fullName evidence="6">Uncharacterized protein</fullName>
    </submittedName>
</protein>
<dbReference type="Pfam" id="PF16486">
    <property type="entry name" value="ArgoN"/>
    <property type="match status" value="1"/>
</dbReference>
<dbReference type="InterPro" id="IPR003165">
    <property type="entry name" value="Piwi"/>
</dbReference>
<evidence type="ECO:0000313" key="7">
    <source>
        <dbReference type="Proteomes" id="UP001465755"/>
    </source>
</evidence>
<dbReference type="SMART" id="SM01163">
    <property type="entry name" value="DUF1785"/>
    <property type="match status" value="1"/>
</dbReference>
<dbReference type="CDD" id="cd02846">
    <property type="entry name" value="PAZ_argonaute_like"/>
    <property type="match status" value="1"/>
</dbReference>
<dbReference type="Gene3D" id="2.170.260.10">
    <property type="entry name" value="paz domain"/>
    <property type="match status" value="1"/>
</dbReference>
<dbReference type="InterPro" id="IPR012337">
    <property type="entry name" value="RNaseH-like_sf"/>
</dbReference>
<dbReference type="Pfam" id="PF02170">
    <property type="entry name" value="PAZ"/>
    <property type="match status" value="1"/>
</dbReference>
<dbReference type="InterPro" id="IPR014811">
    <property type="entry name" value="ArgoL1"/>
</dbReference>
<gene>
    <name evidence="6" type="ORF">WJX73_009529</name>
</gene>
<dbReference type="PANTHER" id="PTHR22891">
    <property type="entry name" value="EUKARYOTIC TRANSLATION INITIATION FACTOR 2C"/>
    <property type="match status" value="1"/>
</dbReference>
<evidence type="ECO:0000256" key="3">
    <source>
        <dbReference type="SAM" id="MobiDB-lite"/>
    </source>
</evidence>
<feature type="region of interest" description="Disordered" evidence="3">
    <location>
        <begin position="187"/>
        <end position="213"/>
    </location>
</feature>
<dbReference type="PROSITE" id="PS50822">
    <property type="entry name" value="PIWI"/>
    <property type="match status" value="1"/>
</dbReference>
<evidence type="ECO:0000313" key="6">
    <source>
        <dbReference type="EMBL" id="KAK9811199.1"/>
    </source>
</evidence>
<dbReference type="EMBL" id="JALJOQ010000011">
    <property type="protein sequence ID" value="KAK9811199.1"/>
    <property type="molecule type" value="Genomic_DNA"/>
</dbReference>
<dbReference type="CDD" id="cd04657">
    <property type="entry name" value="Piwi_ago-like"/>
    <property type="match status" value="1"/>
</dbReference>
<evidence type="ECO:0000259" key="4">
    <source>
        <dbReference type="PROSITE" id="PS50821"/>
    </source>
</evidence>
<dbReference type="InterPro" id="IPR045246">
    <property type="entry name" value="Piwi_ago-like"/>
</dbReference>
<dbReference type="InterPro" id="IPR032474">
    <property type="entry name" value="Argonaute_N"/>
</dbReference>
<sequence>MSYADRGGGGGYGRGPPRGRDGGYGVYGRDGGGRGGGRDFGGRGGGRDFGGGGRGDGGYGGRGGGGRDFGGRGDRGGRGGGRDFGGGGGRGGRGGGGGGPQGVVPQLGTAARPAKSQKVHAPAFYKSEMQKVLDVLPEDVRKLGLQPRPKRPGLGRAGRAIKIRANHFAVACTLVSANHYDVTITGLRGKRDGGEEQSEAPVRQRPSAPTRPLPAKVGRAVLLQLAEDENWPVGWVFDGRKNIYAPYEFKDRGTHKFLTQEEQTYEVEAMMEDSVKPRKFQVVIKWAAKVNVGALLDFIEGRNAGQEFPQDAVQALDVALKHGTALNPDIEAVARAFFIRSERAEPIGRGAEVWLGYQQSLRACQMGLSLNVDTASTVFLAPQPMATYICGFLGLRGPELLTNLTQDLFRKANNACKNIKVEVNHGRGPARQYKVKGLTSKAADDAEFENEQEGKKMTVAQYFEQAYGRQLTMPQLPCLNVGRPNKDIWMPLELCTVVRGQQGRMKLDPSQQDKMVQVATQGPANRLNWIDKCINQHASLDTDGAVKAWGLKLQGQMATVEARQLPPPSLSYKDRGNRPMPMRVSTGSWNLRDVKFHKSADLGPFAIASFDNPNRDAGGPVESEISVAGFMYAQLLMLQAQGMTIPLEGRDPKMPPIAWHDSRSRFPGDTVADAIQKCKDHFGAPPRLVFVNLPTRTIDLYQEVKRASDSFIGVPSQCFVSSKASIGNPAKLRGRPQYCANLGMKINAKLGGTNVVLTELPNWARAADFMVMGADVTHPMGFGSTEPSVAALVGSLDKDLGRFASRVWLQGHRVEMLQGLKEHFRALLLDHYRASGKSKPSRIIFYRDGVSEGQFAEVQRTEVTQLLSACKDLDKDWYESVQLVYVVVQKRHHTRIFPVQPQEGDPKSGNVIAGTVVDRQITHPSENSFYLMSHAGLLGTSRPTHYHVLYDNAKMGADDLQTFTYNMCYLFCRCTRSVSVCPPAYYAHLAAFRGRAMLQTTDTSASEASGSEASMQVDMANVDPKLQTTMFYV</sequence>
<feature type="domain" description="PAZ" evidence="4">
    <location>
        <begin position="384"/>
        <end position="499"/>
    </location>
</feature>
<evidence type="ECO:0000259" key="5">
    <source>
        <dbReference type="PROSITE" id="PS50822"/>
    </source>
</evidence>
<dbReference type="SUPFAM" id="SSF101690">
    <property type="entry name" value="PAZ domain"/>
    <property type="match status" value="1"/>
</dbReference>
<accession>A0AAW1PTL7</accession>
<dbReference type="Pfam" id="PF02171">
    <property type="entry name" value="Piwi"/>
    <property type="match status" value="1"/>
</dbReference>
<dbReference type="Gene3D" id="3.40.50.2300">
    <property type="match status" value="1"/>
</dbReference>
<feature type="compositionally biased region" description="Basic and acidic residues" evidence="3">
    <location>
        <begin position="69"/>
        <end position="81"/>
    </location>
</feature>
<dbReference type="Proteomes" id="UP001465755">
    <property type="component" value="Unassembled WGS sequence"/>
</dbReference>
<dbReference type="InterPro" id="IPR036085">
    <property type="entry name" value="PAZ_dom_sf"/>
</dbReference>
<dbReference type="InterPro" id="IPR003100">
    <property type="entry name" value="PAZ_dom"/>
</dbReference>
<dbReference type="GO" id="GO:0003723">
    <property type="term" value="F:RNA binding"/>
    <property type="evidence" value="ECO:0007669"/>
    <property type="project" value="InterPro"/>
</dbReference>
<keyword evidence="7" id="KW-1185">Reference proteome</keyword>
<dbReference type="PROSITE" id="PS50821">
    <property type="entry name" value="PAZ"/>
    <property type="match status" value="1"/>
</dbReference>
<dbReference type="SMART" id="SM00950">
    <property type="entry name" value="Piwi"/>
    <property type="match status" value="1"/>
</dbReference>
<dbReference type="SUPFAM" id="SSF53098">
    <property type="entry name" value="Ribonuclease H-like"/>
    <property type="match status" value="1"/>
</dbReference>
<feature type="compositionally biased region" description="Gly residues" evidence="3">
    <location>
        <begin position="1"/>
        <end position="35"/>
    </location>
</feature>
<feature type="region of interest" description="Disordered" evidence="3">
    <location>
        <begin position="1"/>
        <end position="115"/>
    </location>
</feature>
<dbReference type="AlphaFoldDB" id="A0AAW1PTL7"/>
<evidence type="ECO:0000256" key="2">
    <source>
        <dbReference type="ARBA" id="ARBA00023158"/>
    </source>
</evidence>
<dbReference type="Pfam" id="PF08699">
    <property type="entry name" value="ArgoL1"/>
    <property type="match status" value="1"/>
</dbReference>
<proteinExistence type="inferred from homology"/>
<keyword evidence="2" id="KW-0943">RNA-mediated gene silencing</keyword>
<dbReference type="GO" id="GO:0031047">
    <property type="term" value="P:regulatory ncRNA-mediated gene silencing"/>
    <property type="evidence" value="ECO:0007669"/>
    <property type="project" value="UniProtKB-KW"/>
</dbReference>
<comment type="similarity">
    <text evidence="1">Belongs to the argonaute family. Ago subfamily.</text>
</comment>